<organism evidence="4">
    <name type="scientific">Aegilops tauschii</name>
    <name type="common">Tausch's goatgrass</name>
    <name type="synonym">Aegilops squarrosa</name>
    <dbReference type="NCBI Taxonomy" id="37682"/>
    <lineage>
        <taxon>Eukaryota</taxon>
        <taxon>Viridiplantae</taxon>
        <taxon>Streptophyta</taxon>
        <taxon>Embryophyta</taxon>
        <taxon>Tracheophyta</taxon>
        <taxon>Spermatophyta</taxon>
        <taxon>Magnoliopsida</taxon>
        <taxon>Liliopsida</taxon>
        <taxon>Poales</taxon>
        <taxon>Poaceae</taxon>
        <taxon>BOP clade</taxon>
        <taxon>Pooideae</taxon>
        <taxon>Triticodae</taxon>
        <taxon>Triticeae</taxon>
        <taxon>Triticinae</taxon>
        <taxon>Aegilops</taxon>
    </lineage>
</organism>
<feature type="compositionally biased region" description="Low complexity" evidence="2">
    <location>
        <begin position="1"/>
        <end position="13"/>
    </location>
</feature>
<protein>
    <recommendedName>
        <fullName evidence="1">Sulfotransferase</fullName>
        <ecNumber evidence="1">2.8.2.-</ecNumber>
    </recommendedName>
</protein>
<dbReference type="EnsemblPlants" id="EMT23446">
    <property type="protein sequence ID" value="EMT23446"/>
    <property type="gene ID" value="F775_33094"/>
</dbReference>
<sequence length="191" mass="21129">MASSLPSSSSSAPKADDEAASHKEIYDQLREVVSTYPTTPRLSGIGRPYVCHPDGWYAFTPGVLNAMVIKRHLEARDTDVLLATFPKSGTTWLKALLFAALHRTADGATVSRPTAPTSLSPLNSSLIVRERIQRGRTHRDTEVFSVLRSTPAAFCFPLLIHQEYTNVPEQRAPLLITSIPMIRASCWAYYD</sequence>
<proteinExistence type="inferred from homology"/>
<dbReference type="GO" id="GO:0008146">
    <property type="term" value="F:sulfotransferase activity"/>
    <property type="evidence" value="ECO:0007669"/>
    <property type="project" value="InterPro"/>
</dbReference>
<dbReference type="InterPro" id="IPR000863">
    <property type="entry name" value="Sulfotransferase_dom"/>
</dbReference>
<accession>M8CJC4</accession>
<comment type="similarity">
    <text evidence="1">Belongs to the sulfotransferase 1 family.</text>
</comment>
<evidence type="ECO:0000313" key="4">
    <source>
        <dbReference type="EnsemblPlants" id="EMT23446"/>
    </source>
</evidence>
<evidence type="ECO:0000256" key="1">
    <source>
        <dbReference type="RuleBase" id="RU361155"/>
    </source>
</evidence>
<feature type="region of interest" description="Disordered" evidence="2">
    <location>
        <begin position="1"/>
        <end position="21"/>
    </location>
</feature>
<dbReference type="InterPro" id="IPR027417">
    <property type="entry name" value="P-loop_NTPase"/>
</dbReference>
<keyword evidence="1" id="KW-0808">Transferase</keyword>
<feature type="domain" description="Sulfotransferase" evidence="3">
    <location>
        <begin position="77"/>
        <end position="115"/>
    </location>
</feature>
<dbReference type="Gene3D" id="3.40.50.300">
    <property type="entry name" value="P-loop containing nucleotide triphosphate hydrolases"/>
    <property type="match status" value="1"/>
</dbReference>
<name>M8CJC4_AEGTA</name>
<dbReference type="Pfam" id="PF00685">
    <property type="entry name" value="Sulfotransfer_1"/>
    <property type="match status" value="1"/>
</dbReference>
<reference evidence="4" key="1">
    <citation type="submission" date="2015-06" db="UniProtKB">
        <authorList>
            <consortium name="EnsemblPlants"/>
        </authorList>
    </citation>
    <scope>IDENTIFICATION</scope>
</reference>
<evidence type="ECO:0000259" key="3">
    <source>
        <dbReference type="Pfam" id="PF00685"/>
    </source>
</evidence>
<evidence type="ECO:0000256" key="2">
    <source>
        <dbReference type="SAM" id="MobiDB-lite"/>
    </source>
</evidence>
<dbReference type="SUPFAM" id="SSF52540">
    <property type="entry name" value="P-loop containing nucleoside triphosphate hydrolases"/>
    <property type="match status" value="1"/>
</dbReference>
<dbReference type="AlphaFoldDB" id="M8CJC4"/>
<dbReference type="EC" id="2.8.2.-" evidence="1"/>